<organism evidence="5 6">
    <name type="scientific">Cocos nucifera</name>
    <name type="common">Coconut palm</name>
    <dbReference type="NCBI Taxonomy" id="13894"/>
    <lineage>
        <taxon>Eukaryota</taxon>
        <taxon>Viridiplantae</taxon>
        <taxon>Streptophyta</taxon>
        <taxon>Embryophyta</taxon>
        <taxon>Tracheophyta</taxon>
        <taxon>Spermatophyta</taxon>
        <taxon>Magnoliopsida</taxon>
        <taxon>Liliopsida</taxon>
        <taxon>Arecaceae</taxon>
        <taxon>Arecoideae</taxon>
        <taxon>Cocoseae</taxon>
        <taxon>Attaleinae</taxon>
        <taxon>Cocos</taxon>
    </lineage>
</organism>
<keyword evidence="1" id="KW-0413">Isomerase</keyword>
<dbReference type="PROSITE" id="PS50059">
    <property type="entry name" value="FKBP_PPIASE"/>
    <property type="match status" value="1"/>
</dbReference>
<gene>
    <name evidence="5" type="ORF">COCNU_05G010870</name>
</gene>
<dbReference type="GO" id="GO:0009507">
    <property type="term" value="C:chloroplast"/>
    <property type="evidence" value="ECO:0007669"/>
    <property type="project" value="TreeGrafter"/>
</dbReference>
<keyword evidence="6" id="KW-1185">Reference proteome</keyword>
<protein>
    <recommendedName>
        <fullName evidence="1">peptidylprolyl isomerase</fullName>
        <ecNumber evidence="1">5.2.1.8</ecNumber>
    </recommendedName>
</protein>
<evidence type="ECO:0000256" key="2">
    <source>
        <dbReference type="SAM" id="Coils"/>
    </source>
</evidence>
<comment type="catalytic activity">
    <reaction evidence="1">
        <text>[protein]-peptidylproline (omega=180) = [protein]-peptidylproline (omega=0)</text>
        <dbReference type="Rhea" id="RHEA:16237"/>
        <dbReference type="Rhea" id="RHEA-COMP:10747"/>
        <dbReference type="Rhea" id="RHEA-COMP:10748"/>
        <dbReference type="ChEBI" id="CHEBI:83833"/>
        <dbReference type="ChEBI" id="CHEBI:83834"/>
        <dbReference type="EC" id="5.2.1.8"/>
    </reaction>
</comment>
<evidence type="ECO:0000313" key="5">
    <source>
        <dbReference type="EMBL" id="KAG1342858.1"/>
    </source>
</evidence>
<feature type="domain" description="PPIase FKBP-type" evidence="4">
    <location>
        <begin position="274"/>
        <end position="372"/>
    </location>
</feature>
<keyword evidence="1" id="KW-0697">Rotamase</keyword>
<dbReference type="PANTHER" id="PTHR47598">
    <property type="entry name" value="PEPTIDYL-PROLYL CIS-TRANS ISOMERASE FKBP17-2, CHLOROPLASTIC"/>
    <property type="match status" value="1"/>
</dbReference>
<dbReference type="EC" id="5.2.1.8" evidence="1"/>
<dbReference type="InterPro" id="IPR001179">
    <property type="entry name" value="PPIase_FKBP_dom"/>
</dbReference>
<keyword evidence="2" id="KW-0175">Coiled coil</keyword>
<feature type="coiled-coil region" evidence="2">
    <location>
        <begin position="91"/>
        <end position="118"/>
    </location>
</feature>
<dbReference type="AlphaFoldDB" id="A0A8K0I9L4"/>
<comment type="caution">
    <text evidence="5">The sequence shown here is derived from an EMBL/GenBank/DDBJ whole genome shotgun (WGS) entry which is preliminary data.</text>
</comment>
<dbReference type="InterPro" id="IPR053111">
    <property type="entry name" value="Chloro_FKBP-type_PPIase"/>
</dbReference>
<accession>A0A8K0I9L4</accession>
<dbReference type="SUPFAM" id="SSF54534">
    <property type="entry name" value="FKBP-like"/>
    <property type="match status" value="1"/>
</dbReference>
<dbReference type="Pfam" id="PF08145">
    <property type="entry name" value="BOP1NT"/>
    <property type="match status" value="1"/>
</dbReference>
<evidence type="ECO:0000259" key="4">
    <source>
        <dbReference type="PROSITE" id="PS50059"/>
    </source>
</evidence>
<name>A0A8K0I9L4_COCNU</name>
<dbReference type="OrthoDB" id="1902587at2759"/>
<evidence type="ECO:0000256" key="3">
    <source>
        <dbReference type="SAM" id="MobiDB-lite"/>
    </source>
</evidence>
<dbReference type="Proteomes" id="UP000797356">
    <property type="component" value="Chromosome 5"/>
</dbReference>
<dbReference type="InterPro" id="IPR046357">
    <property type="entry name" value="PPIase_dom_sf"/>
</dbReference>
<feature type="region of interest" description="Disordered" evidence="3">
    <location>
        <begin position="1"/>
        <end position="69"/>
    </location>
</feature>
<dbReference type="EMBL" id="CM017876">
    <property type="protein sequence ID" value="KAG1342858.1"/>
    <property type="molecule type" value="Genomic_DNA"/>
</dbReference>
<sequence>MFTQQKKGWAGWSPSPRVGDGPDGGSAPVNARSAGGLSLGKGKGKGKSVVGALPPPPLQASLGENGSDAAGGVGDVEVWRRFREAGLLDESVLQKKEKEALVQRISELETEASELRNAFSCLLRVMSSKKGQRSHRKMVWLWNPVIKKRNRNAGMRWVCRKARVPLEKARKMGKTMKKFISPQRRVIHLKTRWLPGIQLGKVPLEWYKDEEHIGYDITGKKIRKQARKDKIDSFLARVDDSKNWDVEKEEEIVLPNGIRYYEIRMGGGTAPRTGDLVVIDLQERVERSGEAFVDAFVEGKRTLALVMGSRPYTKGMCKGVEYVLRTMRAGGKRRVIVPPSLGFGDEDADLGLGIRIPPAARLDYVRQVDKVSMAPS</sequence>
<dbReference type="Pfam" id="PF00254">
    <property type="entry name" value="FKBP_C"/>
    <property type="match status" value="1"/>
</dbReference>
<dbReference type="PANTHER" id="PTHR47598:SF1">
    <property type="entry name" value="PEPTIDYL-PROLYL CIS-TRANS ISOMERASE FKBP17-2, CHLOROPLASTIC"/>
    <property type="match status" value="1"/>
</dbReference>
<dbReference type="InterPro" id="IPR012953">
    <property type="entry name" value="BOP1_N_dom"/>
</dbReference>
<dbReference type="GO" id="GO:0006364">
    <property type="term" value="P:rRNA processing"/>
    <property type="evidence" value="ECO:0007669"/>
    <property type="project" value="InterPro"/>
</dbReference>
<evidence type="ECO:0000256" key="1">
    <source>
        <dbReference type="PROSITE-ProRule" id="PRU00277"/>
    </source>
</evidence>
<evidence type="ECO:0000313" key="6">
    <source>
        <dbReference type="Proteomes" id="UP000797356"/>
    </source>
</evidence>
<dbReference type="Gene3D" id="3.10.50.40">
    <property type="match status" value="1"/>
</dbReference>
<reference evidence="5" key="2">
    <citation type="submission" date="2019-07" db="EMBL/GenBank/DDBJ databases">
        <authorList>
            <person name="Yang Y."/>
            <person name="Bocs S."/>
            <person name="Baudouin L."/>
        </authorList>
    </citation>
    <scope>NUCLEOTIDE SEQUENCE</scope>
    <source>
        <tissue evidence="5">Spear leaf of Hainan Tall coconut</tissue>
    </source>
</reference>
<proteinExistence type="predicted"/>
<reference evidence="5" key="1">
    <citation type="journal article" date="2017" name="Gigascience">
        <title>The genome draft of coconut (Cocos nucifera).</title>
        <authorList>
            <person name="Xiao Y."/>
            <person name="Xu P."/>
            <person name="Fan H."/>
            <person name="Baudouin L."/>
            <person name="Xia W."/>
            <person name="Bocs S."/>
            <person name="Xu J."/>
            <person name="Li Q."/>
            <person name="Guo A."/>
            <person name="Zhou L."/>
            <person name="Li J."/>
            <person name="Wu Y."/>
            <person name="Ma Z."/>
            <person name="Armero A."/>
            <person name="Issali A.E."/>
            <person name="Liu N."/>
            <person name="Peng M."/>
            <person name="Yang Y."/>
        </authorList>
    </citation>
    <scope>NUCLEOTIDE SEQUENCE</scope>
    <source>
        <tissue evidence="5">Spear leaf of Hainan Tall coconut</tissue>
    </source>
</reference>
<dbReference type="GO" id="GO:0003755">
    <property type="term" value="F:peptidyl-prolyl cis-trans isomerase activity"/>
    <property type="evidence" value="ECO:0007669"/>
    <property type="project" value="UniProtKB-KW"/>
</dbReference>